<evidence type="ECO:0000313" key="4">
    <source>
        <dbReference type="EMBL" id="QXH49436.1"/>
    </source>
</evidence>
<dbReference type="CDD" id="cd01949">
    <property type="entry name" value="GGDEF"/>
    <property type="match status" value="1"/>
</dbReference>
<name>A0ABX8N0Z3_9PSED</name>
<dbReference type="EC" id="2.7.7.65" evidence="1"/>
<dbReference type="GO" id="GO:0052621">
    <property type="term" value="F:diguanylate cyclase activity"/>
    <property type="evidence" value="ECO:0007669"/>
    <property type="project" value="UniProtKB-EC"/>
</dbReference>
<reference evidence="4" key="1">
    <citation type="journal article" date="2021" name="Microorganisms">
        <title>The Ever-Expanding Pseudomonas Genus: Description of 43 New Species and Partition of the Pseudomonas putida Group.</title>
        <authorList>
            <person name="Girard L."/>
            <person name="Lood C."/>
            <person name="Hofte M."/>
            <person name="Vandamme P."/>
            <person name="Rokni-Zadeh H."/>
            <person name="van Noort V."/>
            <person name="Lavigne R."/>
            <person name="De Mot R."/>
        </authorList>
    </citation>
    <scope>NUCLEOTIDE SEQUENCE</scope>
    <source>
        <strain evidence="4">COW40</strain>
    </source>
</reference>
<dbReference type="CDD" id="cd18774">
    <property type="entry name" value="PDC2_HK_sensor"/>
    <property type="match status" value="1"/>
</dbReference>
<dbReference type="EMBL" id="CP077076">
    <property type="protein sequence ID" value="QXH49436.1"/>
    <property type="molecule type" value="Genomic_DNA"/>
</dbReference>
<dbReference type="Pfam" id="PF00990">
    <property type="entry name" value="GGDEF"/>
    <property type="match status" value="1"/>
</dbReference>
<keyword evidence="2" id="KW-1133">Transmembrane helix</keyword>
<keyword evidence="4" id="KW-0808">Transferase</keyword>
<dbReference type="CDD" id="cd18773">
    <property type="entry name" value="PDC1_HK_sensor"/>
    <property type="match status" value="1"/>
</dbReference>
<protein>
    <recommendedName>
        <fullName evidence="1">diguanylate cyclase</fullName>
        <ecNumber evidence="1">2.7.7.65</ecNumber>
    </recommendedName>
</protein>
<gene>
    <name evidence="4" type="ORF">KSS94_15915</name>
</gene>
<dbReference type="InterPro" id="IPR050469">
    <property type="entry name" value="Diguanylate_Cyclase"/>
</dbReference>
<dbReference type="PANTHER" id="PTHR45138">
    <property type="entry name" value="REGULATORY COMPONENTS OF SENSORY TRANSDUCTION SYSTEM"/>
    <property type="match status" value="1"/>
</dbReference>
<sequence length="520" mass="57005">MPRRLPLFHLRPLVLAIVVLACLATLGNVLYVAYRVQHDALVHFSLQTNLAYANKVASSIDEFLRSAQSRLHYSATQLGQHFDDASLLQTQAKLLQAQDEDFNSIVIMGADGQVRVAYPDIAQVASHSHHSPQLQQALAAQRPTISPAYTSRGNNLVVLVAEPVFARDGRFLGIVAGSVFLKKDSGLHTAIAAHYTQDGTFAFVADANRRLLYHPDATRIGAKASGSPTIEAALRGENGTLAAPNYIGIPMLSGFAPVTDAHWAVVAQQPREHALAPLRELTRKVLLYILPASVLGLLLMLWMTYRLTLPLRQLADSALRIAAGEPAEPLHRVDAWYAEAAAIRSALLAGERLLQERFGKLRQQAESDALTGLANRRVLQAALDELMDSDRQFAVLALDIDHFKRVNDTYGHDAGDEVLQHLAELLRRSARQQDLPCRVGGEEFTLLLADTGLDDARQIAERIREAVEMADTPHVGKLTLSIGVACRQADTALAETLLKQADEQLYKAKQNGRNRVEVLV</sequence>
<proteinExistence type="predicted"/>
<feature type="domain" description="GGDEF" evidence="3">
    <location>
        <begin position="391"/>
        <end position="520"/>
    </location>
</feature>
<dbReference type="RefSeq" id="WP_217839055.1">
    <property type="nucleotide sequence ID" value="NZ_CP077076.1"/>
</dbReference>
<feature type="transmembrane region" description="Helical" evidence="2">
    <location>
        <begin position="12"/>
        <end position="34"/>
    </location>
</feature>
<keyword evidence="5" id="KW-1185">Reference proteome</keyword>
<organism evidence="4 5">
    <name type="scientific">Pseudomonas fakonensis</name>
    <dbReference type="NCBI Taxonomy" id="2842355"/>
    <lineage>
        <taxon>Bacteria</taxon>
        <taxon>Pseudomonadati</taxon>
        <taxon>Pseudomonadota</taxon>
        <taxon>Gammaproteobacteria</taxon>
        <taxon>Pseudomonadales</taxon>
        <taxon>Pseudomonadaceae</taxon>
        <taxon>Pseudomonas</taxon>
    </lineage>
</organism>
<evidence type="ECO:0000256" key="1">
    <source>
        <dbReference type="ARBA" id="ARBA00012528"/>
    </source>
</evidence>
<feature type="transmembrane region" description="Helical" evidence="2">
    <location>
        <begin position="285"/>
        <end position="305"/>
    </location>
</feature>
<accession>A0ABX8N0Z3</accession>
<dbReference type="Proteomes" id="UP001046350">
    <property type="component" value="Chromosome"/>
</dbReference>
<dbReference type="NCBIfam" id="TIGR00254">
    <property type="entry name" value="GGDEF"/>
    <property type="match status" value="1"/>
</dbReference>
<keyword evidence="2" id="KW-0472">Membrane</keyword>
<dbReference type="PROSITE" id="PS50887">
    <property type="entry name" value="GGDEF"/>
    <property type="match status" value="1"/>
</dbReference>
<dbReference type="PANTHER" id="PTHR45138:SF9">
    <property type="entry name" value="DIGUANYLATE CYCLASE DGCM-RELATED"/>
    <property type="match status" value="1"/>
</dbReference>
<dbReference type="PROSITE" id="PS51257">
    <property type="entry name" value="PROKAR_LIPOPROTEIN"/>
    <property type="match status" value="1"/>
</dbReference>
<keyword evidence="4" id="KW-0548">Nucleotidyltransferase</keyword>
<evidence type="ECO:0000259" key="3">
    <source>
        <dbReference type="PROSITE" id="PS50887"/>
    </source>
</evidence>
<evidence type="ECO:0000256" key="2">
    <source>
        <dbReference type="SAM" id="Phobius"/>
    </source>
</evidence>
<dbReference type="InterPro" id="IPR000160">
    <property type="entry name" value="GGDEF_dom"/>
</dbReference>
<dbReference type="SMART" id="SM00267">
    <property type="entry name" value="GGDEF"/>
    <property type="match status" value="1"/>
</dbReference>
<evidence type="ECO:0000313" key="5">
    <source>
        <dbReference type="Proteomes" id="UP001046350"/>
    </source>
</evidence>
<keyword evidence="2" id="KW-0812">Transmembrane</keyword>